<keyword evidence="2 6" id="KW-0808">Transferase</keyword>
<evidence type="ECO:0000313" key="6">
    <source>
        <dbReference type="EMBL" id="KIF81351.1"/>
    </source>
</evidence>
<evidence type="ECO:0000256" key="2">
    <source>
        <dbReference type="ARBA" id="ARBA00022679"/>
    </source>
</evidence>
<evidence type="ECO:0000256" key="5">
    <source>
        <dbReference type="ARBA" id="ARBA00047503"/>
    </source>
</evidence>
<organism evidence="6 7">
    <name type="scientific">Noviherbaspirillum autotrophicum</name>
    <dbReference type="NCBI Taxonomy" id="709839"/>
    <lineage>
        <taxon>Bacteria</taxon>
        <taxon>Pseudomonadati</taxon>
        <taxon>Pseudomonadota</taxon>
        <taxon>Betaproteobacteria</taxon>
        <taxon>Burkholderiales</taxon>
        <taxon>Oxalobacteraceae</taxon>
        <taxon>Noviherbaspirillum</taxon>
    </lineage>
</organism>
<dbReference type="PANTHER" id="PTHR30160:SF1">
    <property type="entry name" value="LIPOPOLYSACCHARIDE 1,2-N-ACETYLGLUCOSAMINETRANSFERASE-RELATED"/>
    <property type="match status" value="1"/>
</dbReference>
<evidence type="ECO:0000256" key="1">
    <source>
        <dbReference type="ARBA" id="ARBA00022676"/>
    </source>
</evidence>
<comment type="similarity">
    <text evidence="3">Belongs to the glycosyltransferase 9 family.</text>
</comment>
<comment type="catalytic activity">
    <reaction evidence="5">
        <text>an L-alpha-D-Hep-(1-&gt;5)-[alpha-Kdo-(2-&gt;4)]-alpha-Kdo-(2-&gt;6)-lipid A + ADP-L-glycero-beta-D-manno-heptose = an L-alpha-D-Hep-(1-&gt;3)-L-alpha-D-Hep-(1-&gt;5)-[alpha-Kdo-(2-&gt;4)]-alpha-Kdo-(2-&gt;6)-lipid A + ADP + H(+)</text>
        <dbReference type="Rhea" id="RHEA:74071"/>
        <dbReference type="ChEBI" id="CHEBI:15378"/>
        <dbReference type="ChEBI" id="CHEBI:61506"/>
        <dbReference type="ChEBI" id="CHEBI:193068"/>
        <dbReference type="ChEBI" id="CHEBI:193069"/>
        <dbReference type="ChEBI" id="CHEBI:456216"/>
        <dbReference type="EC" id="2.4.99.24"/>
    </reaction>
</comment>
<dbReference type="InterPro" id="IPR051199">
    <property type="entry name" value="LPS_LOS_Heptosyltrfase"/>
</dbReference>
<dbReference type="NCBIfam" id="TIGR02195">
    <property type="entry name" value="heptsyl_trn_II"/>
    <property type="match status" value="1"/>
</dbReference>
<accession>A0A0C2BTJ7</accession>
<dbReference type="STRING" id="709839.TSA66_11800"/>
<keyword evidence="7" id="KW-1185">Reference proteome</keyword>
<proteinExistence type="inferred from homology"/>
<dbReference type="CDD" id="cd03789">
    <property type="entry name" value="GT9_LPS_heptosyltransferase"/>
    <property type="match status" value="1"/>
</dbReference>
<dbReference type="RefSeq" id="WP_040040176.1">
    <property type="nucleotide sequence ID" value="NZ_JWJG01000028.1"/>
</dbReference>
<dbReference type="EC" id="2.4.99.24" evidence="4"/>
<dbReference type="OrthoDB" id="9797795at2"/>
<comment type="caution">
    <text evidence="6">The sequence shown here is derived from an EMBL/GenBank/DDBJ whole genome shotgun (WGS) entry which is preliminary data.</text>
</comment>
<dbReference type="EMBL" id="JWJG01000028">
    <property type="protein sequence ID" value="KIF81351.1"/>
    <property type="molecule type" value="Genomic_DNA"/>
</dbReference>
<keyword evidence="1" id="KW-0328">Glycosyltransferase</keyword>
<evidence type="ECO:0000256" key="3">
    <source>
        <dbReference type="ARBA" id="ARBA00043995"/>
    </source>
</evidence>
<gene>
    <name evidence="6" type="ORF">TSA66_11800</name>
</gene>
<dbReference type="AlphaFoldDB" id="A0A0C2BTJ7"/>
<dbReference type="SUPFAM" id="SSF53756">
    <property type="entry name" value="UDP-Glycosyltransferase/glycogen phosphorylase"/>
    <property type="match status" value="1"/>
</dbReference>
<name>A0A0C2BTJ7_9BURK</name>
<protein>
    <recommendedName>
        <fullName evidence="4">lipopolysaccharide heptosyltransferase II</fullName>
        <ecNumber evidence="4">2.4.99.24</ecNumber>
    </recommendedName>
</protein>
<evidence type="ECO:0000256" key="4">
    <source>
        <dbReference type="ARBA" id="ARBA00044042"/>
    </source>
</evidence>
<dbReference type="Pfam" id="PF01075">
    <property type="entry name" value="Glyco_transf_9"/>
    <property type="match status" value="1"/>
</dbReference>
<evidence type="ECO:0000313" key="7">
    <source>
        <dbReference type="Proteomes" id="UP000031572"/>
    </source>
</evidence>
<sequence length="352" mass="38522">MSEQAWQHARNILCIRLDYLGDVLMTTPALRALKESLPGRRLTLLTSRSGAEAARFIPEVDAAIEYDAPWLKSSNQRDARADMAMIRLLRRHRFDAAVIFTVYSQNPLPSALLCHLARIPLRLAHCHENPYQLLTHWVRDPEPQERVRHEVQRQLDLVATIGARTADERLSFRVAAADAEWAASCLRSLDIAPGMPWVVLHPGATAASRRYPAQHWKAVARDLSARLACPLVLTGSAQEAALAQEIGAGIARAYSLAGQLSLGQLGALIAAAPLVISNNTGPAHIAAAVGTPVVDLYALTNPQHTPWQVPSRVLFEDVPCRFCYKSVCPQGHHRCLEGVSPARVVGAALELL</sequence>
<dbReference type="InterPro" id="IPR011910">
    <property type="entry name" value="RfaF"/>
</dbReference>
<dbReference type="GO" id="GO:0005829">
    <property type="term" value="C:cytosol"/>
    <property type="evidence" value="ECO:0007669"/>
    <property type="project" value="TreeGrafter"/>
</dbReference>
<dbReference type="GO" id="GO:0008713">
    <property type="term" value="F:ADP-heptose-lipopolysaccharide heptosyltransferase activity"/>
    <property type="evidence" value="ECO:0007669"/>
    <property type="project" value="UniProtKB-EC"/>
</dbReference>
<dbReference type="InterPro" id="IPR002201">
    <property type="entry name" value="Glyco_trans_9"/>
</dbReference>
<dbReference type="Proteomes" id="UP000031572">
    <property type="component" value="Unassembled WGS sequence"/>
</dbReference>
<dbReference type="Gene3D" id="3.40.50.2000">
    <property type="entry name" value="Glycogen Phosphorylase B"/>
    <property type="match status" value="2"/>
</dbReference>
<dbReference type="PANTHER" id="PTHR30160">
    <property type="entry name" value="TETRAACYLDISACCHARIDE 4'-KINASE-RELATED"/>
    <property type="match status" value="1"/>
</dbReference>
<dbReference type="GO" id="GO:0009244">
    <property type="term" value="P:lipopolysaccharide core region biosynthetic process"/>
    <property type="evidence" value="ECO:0007669"/>
    <property type="project" value="TreeGrafter"/>
</dbReference>
<reference evidence="6 7" key="1">
    <citation type="submission" date="2014-12" db="EMBL/GenBank/DDBJ databases">
        <title>Denitrispirillum autotrophicum gen. nov., sp. nov., Denitrifying, Facultatively Autotrophic Bacteria Isolated from Rice Paddy Soil.</title>
        <authorList>
            <person name="Ishii S."/>
            <person name="Ashida N."/>
            <person name="Ohno H."/>
            <person name="Otsuka S."/>
            <person name="Yokota A."/>
            <person name="Senoo K."/>
        </authorList>
    </citation>
    <scope>NUCLEOTIDE SEQUENCE [LARGE SCALE GENOMIC DNA]</scope>
    <source>
        <strain evidence="6 7">TSA66</strain>
    </source>
</reference>